<dbReference type="PANTHER" id="PTHR47267:SF4">
    <property type="entry name" value="PYRIDOXAL PHOSPHATE PHOSPHATASE YIGL"/>
    <property type="match status" value="1"/>
</dbReference>
<dbReference type="EMBL" id="NRJG01000053">
    <property type="protein sequence ID" value="RIY38773.1"/>
    <property type="molecule type" value="Genomic_DNA"/>
</dbReference>
<proteinExistence type="inferred from homology"/>
<dbReference type="SUPFAM" id="SSF56784">
    <property type="entry name" value="HAD-like"/>
    <property type="match status" value="1"/>
</dbReference>
<gene>
    <name evidence="6" type="ORF">CKF58_03415</name>
</gene>
<dbReference type="AlphaFoldDB" id="A0A3A1YKI3"/>
<keyword evidence="4" id="KW-0460">Magnesium</keyword>
<evidence type="ECO:0000256" key="4">
    <source>
        <dbReference type="ARBA" id="ARBA00022842"/>
    </source>
</evidence>
<dbReference type="Proteomes" id="UP000265916">
    <property type="component" value="Unassembled WGS sequence"/>
</dbReference>
<comment type="caution">
    <text evidence="6">The sequence shown here is derived from an EMBL/GenBank/DDBJ whole genome shotgun (WGS) entry which is preliminary data.</text>
</comment>
<dbReference type="InterPro" id="IPR006379">
    <property type="entry name" value="HAD-SF_hydro_IIB"/>
</dbReference>
<comment type="cofactor">
    <cofactor evidence="1">
        <name>Mg(2+)</name>
        <dbReference type="ChEBI" id="CHEBI:18420"/>
    </cofactor>
</comment>
<accession>A0A3A1YKI3</accession>
<dbReference type="GO" id="GO:0016791">
    <property type="term" value="F:phosphatase activity"/>
    <property type="evidence" value="ECO:0007669"/>
    <property type="project" value="UniProtKB-ARBA"/>
</dbReference>
<sequence length="286" mass="31711">MQLDFSEIKAIAVDLDGTSLTRQAVLHPFTTQAYNALMQAGYQLIIATGRGADDVPMLRDLNLGYALINYNGGVITIPENLSPPGPTLSPEQINTLYNFSYPEDIWVNFYTAHEWFMKNDFSAEQAYAINTSRCTFLRLAPEQVSSQPVIRAYFVDSARIPGRLNQIAAQLQALLGDGVNIVRSSRYTMEITHQQVHKLAALKTLLASRGLDVTKHLIAFGDSMNDISMLTGAKYGFYLENTLDEARASLEQAPNCYQIGHNANLATARFLNQMFKLGIPEPADLV</sequence>
<dbReference type="OrthoDB" id="9781413at2"/>
<reference evidence="6 7" key="1">
    <citation type="submission" date="2017-08" db="EMBL/GenBank/DDBJ databases">
        <title>Reclassification of Bisgaard taxon 37 and 44.</title>
        <authorList>
            <person name="Christensen H."/>
        </authorList>
    </citation>
    <scope>NUCLEOTIDE SEQUENCE [LARGE SCALE GENOMIC DNA]</scope>
    <source>
        <strain evidence="6 7">111</strain>
    </source>
</reference>
<comment type="similarity">
    <text evidence="5">Belongs to the HAD-like hydrolase superfamily. Cof family.</text>
</comment>
<evidence type="ECO:0000256" key="5">
    <source>
        <dbReference type="ARBA" id="ARBA00034778"/>
    </source>
</evidence>
<dbReference type="NCBIfam" id="TIGR01484">
    <property type="entry name" value="HAD-SF-IIB"/>
    <property type="match status" value="1"/>
</dbReference>
<keyword evidence="3" id="KW-0378">Hydrolase</keyword>
<evidence type="ECO:0000256" key="2">
    <source>
        <dbReference type="ARBA" id="ARBA00022723"/>
    </source>
</evidence>
<keyword evidence="2" id="KW-0479">Metal-binding</keyword>
<dbReference type="PANTHER" id="PTHR47267">
    <property type="match status" value="1"/>
</dbReference>
<organism evidence="6 7">
    <name type="scientific">Psittacicella hinzii</name>
    <dbReference type="NCBI Taxonomy" id="2028575"/>
    <lineage>
        <taxon>Bacteria</taxon>
        <taxon>Pseudomonadati</taxon>
        <taxon>Pseudomonadota</taxon>
        <taxon>Gammaproteobacteria</taxon>
        <taxon>Pasteurellales</taxon>
        <taxon>Psittacicellaceae</taxon>
        <taxon>Psittacicella</taxon>
    </lineage>
</organism>
<dbReference type="InterPro" id="IPR036412">
    <property type="entry name" value="HAD-like_sf"/>
</dbReference>
<dbReference type="InterPro" id="IPR023214">
    <property type="entry name" value="HAD_sf"/>
</dbReference>
<keyword evidence="7" id="KW-1185">Reference proteome</keyword>
<evidence type="ECO:0000313" key="6">
    <source>
        <dbReference type="EMBL" id="RIY38773.1"/>
    </source>
</evidence>
<dbReference type="RefSeq" id="WP_119530983.1">
    <property type="nucleotide sequence ID" value="NZ_JBHSSP010000006.1"/>
</dbReference>
<name>A0A3A1YKI3_9GAMM</name>
<evidence type="ECO:0000313" key="7">
    <source>
        <dbReference type="Proteomes" id="UP000265916"/>
    </source>
</evidence>
<dbReference type="Pfam" id="PF08282">
    <property type="entry name" value="Hydrolase_3"/>
    <property type="match status" value="1"/>
</dbReference>
<evidence type="ECO:0000256" key="3">
    <source>
        <dbReference type="ARBA" id="ARBA00022801"/>
    </source>
</evidence>
<protein>
    <submittedName>
        <fullName evidence="6">Uncharacterized protein</fullName>
    </submittedName>
</protein>
<dbReference type="Gene3D" id="3.30.1240.10">
    <property type="match status" value="1"/>
</dbReference>
<dbReference type="GO" id="GO:0000287">
    <property type="term" value="F:magnesium ion binding"/>
    <property type="evidence" value="ECO:0007669"/>
    <property type="project" value="UniProtKB-ARBA"/>
</dbReference>
<dbReference type="Gene3D" id="3.40.50.1000">
    <property type="entry name" value="HAD superfamily/HAD-like"/>
    <property type="match status" value="1"/>
</dbReference>
<evidence type="ECO:0000256" key="1">
    <source>
        <dbReference type="ARBA" id="ARBA00001946"/>
    </source>
</evidence>